<protein>
    <submittedName>
        <fullName evidence="1">Uncharacterized protein</fullName>
    </submittedName>
</protein>
<gene>
    <name evidence="1" type="ORF">IW19_01235</name>
</gene>
<dbReference type="eggNOG" id="ENOG5030XVF">
    <property type="taxonomic scope" value="Bacteria"/>
</dbReference>
<name>A0A085ZIG5_9FLAO</name>
<dbReference type="EMBL" id="JPRL01000001">
    <property type="protein sequence ID" value="KFF04229.1"/>
    <property type="molecule type" value="Genomic_DNA"/>
</dbReference>
<dbReference type="AlphaFoldDB" id="A0A085ZIG5"/>
<organism evidence="1 2">
    <name type="scientific">Flavobacterium reichenbachii</name>
    <dbReference type="NCBI Taxonomy" id="362418"/>
    <lineage>
        <taxon>Bacteria</taxon>
        <taxon>Pseudomonadati</taxon>
        <taxon>Bacteroidota</taxon>
        <taxon>Flavobacteriia</taxon>
        <taxon>Flavobacteriales</taxon>
        <taxon>Flavobacteriaceae</taxon>
        <taxon>Flavobacterium</taxon>
    </lineage>
</organism>
<accession>A0A085ZIG5</accession>
<evidence type="ECO:0000313" key="1">
    <source>
        <dbReference type="EMBL" id="KFF04229.1"/>
    </source>
</evidence>
<keyword evidence="2" id="KW-1185">Reference proteome</keyword>
<reference evidence="1 2" key="1">
    <citation type="submission" date="2014-07" db="EMBL/GenBank/DDBJ databases">
        <title>Genome of Flavobacterium reichenbachii LMG 25512.</title>
        <authorList>
            <person name="Stropko S.J."/>
            <person name="Pipes S.E."/>
            <person name="Newman J.D."/>
        </authorList>
    </citation>
    <scope>NUCLEOTIDE SEQUENCE [LARGE SCALE GENOMIC DNA]</scope>
    <source>
        <strain evidence="1 2">LMG 25512</strain>
    </source>
</reference>
<dbReference type="Proteomes" id="UP000028715">
    <property type="component" value="Unassembled WGS sequence"/>
</dbReference>
<sequence length="224" mass="26640">MIKIFQRKTKVKDIQLFEFKAAELLSREFPEIKECLGKGKLKIYFSKTGILLLRQSTTGEIRRTGKIIFFELSGIYLLEKKTQEEKEIKLFYQNNVLHQIKVDQPETFYKDYDLNLITKKEVSIRNISIQNPDLKIVSKILSSLNKEQLQLLDLEDTFEIEVNEKLYYPILDFENGNYIAVDKKGKIYRLNHDHEENIKEIFKNVHEFLEVYKGVKSDLEIYFE</sequence>
<dbReference type="InterPro" id="IPR037883">
    <property type="entry name" value="Knr4/Smi1-like_sf"/>
</dbReference>
<proteinExistence type="predicted"/>
<comment type="caution">
    <text evidence="1">The sequence shown here is derived from an EMBL/GenBank/DDBJ whole genome shotgun (WGS) entry which is preliminary data.</text>
</comment>
<evidence type="ECO:0000313" key="2">
    <source>
        <dbReference type="Proteomes" id="UP000028715"/>
    </source>
</evidence>
<dbReference type="SUPFAM" id="SSF160631">
    <property type="entry name" value="SMI1/KNR4-like"/>
    <property type="match status" value="1"/>
</dbReference>